<name>A0AAV7FDJ6_ARIFI</name>
<proteinExistence type="predicted"/>
<keyword evidence="2" id="KW-1185">Reference proteome</keyword>
<accession>A0AAV7FDJ6</accession>
<gene>
    <name evidence="1" type="ORF">H6P81_002649</name>
</gene>
<dbReference type="EMBL" id="JAINDJ010000002">
    <property type="protein sequence ID" value="KAG9458141.1"/>
    <property type="molecule type" value="Genomic_DNA"/>
</dbReference>
<organism evidence="1 2">
    <name type="scientific">Aristolochia fimbriata</name>
    <name type="common">White veined hardy Dutchman's pipe vine</name>
    <dbReference type="NCBI Taxonomy" id="158543"/>
    <lineage>
        <taxon>Eukaryota</taxon>
        <taxon>Viridiplantae</taxon>
        <taxon>Streptophyta</taxon>
        <taxon>Embryophyta</taxon>
        <taxon>Tracheophyta</taxon>
        <taxon>Spermatophyta</taxon>
        <taxon>Magnoliopsida</taxon>
        <taxon>Magnoliidae</taxon>
        <taxon>Piperales</taxon>
        <taxon>Aristolochiaceae</taxon>
        <taxon>Aristolochia</taxon>
    </lineage>
</organism>
<sequence length="155" mass="16636">MAAPSVTLTCGLHAFDHAVTVKGEPLLTLALYIEGEVSRIIYCPSGKSVFGHHAVKCPPLVNRSLSQGSLSTPLAIGERILFISCSDSSCKDVAAGPQTFALQSALHSVNQSPLPWTLADDFMDAGVRRNPHLPDVNLDAPLPFLFEWTTLILGR</sequence>
<comment type="caution">
    <text evidence="1">The sequence shown here is derived from an EMBL/GenBank/DDBJ whole genome shotgun (WGS) entry which is preliminary data.</text>
</comment>
<evidence type="ECO:0000313" key="2">
    <source>
        <dbReference type="Proteomes" id="UP000825729"/>
    </source>
</evidence>
<protein>
    <submittedName>
        <fullName evidence="1">Uncharacterized protein</fullName>
    </submittedName>
</protein>
<reference evidence="1 2" key="1">
    <citation type="submission" date="2021-07" db="EMBL/GenBank/DDBJ databases">
        <title>The Aristolochia fimbriata genome: insights into angiosperm evolution, floral development and chemical biosynthesis.</title>
        <authorList>
            <person name="Jiao Y."/>
        </authorList>
    </citation>
    <scope>NUCLEOTIDE SEQUENCE [LARGE SCALE GENOMIC DNA]</scope>
    <source>
        <strain evidence="1">IBCAS-2021</strain>
        <tissue evidence="1">Leaf</tissue>
    </source>
</reference>
<dbReference type="Proteomes" id="UP000825729">
    <property type="component" value="Unassembled WGS sequence"/>
</dbReference>
<evidence type="ECO:0000313" key="1">
    <source>
        <dbReference type="EMBL" id="KAG9458141.1"/>
    </source>
</evidence>
<dbReference type="AlphaFoldDB" id="A0AAV7FDJ6"/>